<feature type="region of interest" description="Disordered" evidence="1">
    <location>
        <begin position="92"/>
        <end position="120"/>
    </location>
</feature>
<reference evidence="2" key="2">
    <citation type="submission" date="2017-10" db="EMBL/GenBank/DDBJ databases">
        <title>Ladona fulva Genome sequencing and assembly.</title>
        <authorList>
            <person name="Murali S."/>
            <person name="Richards S."/>
            <person name="Bandaranaike D."/>
            <person name="Bellair M."/>
            <person name="Blankenburg K."/>
            <person name="Chao H."/>
            <person name="Dinh H."/>
            <person name="Doddapaneni H."/>
            <person name="Dugan-Rocha S."/>
            <person name="Elkadiri S."/>
            <person name="Gnanaolivu R."/>
            <person name="Hernandez B."/>
            <person name="Skinner E."/>
            <person name="Javaid M."/>
            <person name="Lee S."/>
            <person name="Li M."/>
            <person name="Ming W."/>
            <person name="Munidasa M."/>
            <person name="Muniz J."/>
            <person name="Nguyen L."/>
            <person name="Hughes D."/>
            <person name="Osuji N."/>
            <person name="Pu L.-L."/>
            <person name="Puazo M."/>
            <person name="Qu C."/>
            <person name="Quiroz J."/>
            <person name="Raj R."/>
            <person name="Weissenberger G."/>
            <person name="Xin Y."/>
            <person name="Zou X."/>
            <person name="Han Y."/>
            <person name="Worley K."/>
            <person name="Muzny D."/>
            <person name="Gibbs R."/>
        </authorList>
    </citation>
    <scope>NUCLEOTIDE SEQUENCE</scope>
    <source>
        <strain evidence="2">Sampled in the wild</strain>
    </source>
</reference>
<organism evidence="2 3">
    <name type="scientific">Ladona fulva</name>
    <name type="common">Scarce chaser dragonfly</name>
    <name type="synonym">Libellula fulva</name>
    <dbReference type="NCBI Taxonomy" id="123851"/>
    <lineage>
        <taxon>Eukaryota</taxon>
        <taxon>Metazoa</taxon>
        <taxon>Ecdysozoa</taxon>
        <taxon>Arthropoda</taxon>
        <taxon>Hexapoda</taxon>
        <taxon>Insecta</taxon>
        <taxon>Pterygota</taxon>
        <taxon>Palaeoptera</taxon>
        <taxon>Odonata</taxon>
        <taxon>Epiprocta</taxon>
        <taxon>Anisoptera</taxon>
        <taxon>Libelluloidea</taxon>
        <taxon>Libellulidae</taxon>
        <taxon>Ladona</taxon>
    </lineage>
</organism>
<dbReference type="AlphaFoldDB" id="A0A8K0NUF6"/>
<gene>
    <name evidence="2" type="ORF">J437_LFUL002982</name>
</gene>
<dbReference type="Proteomes" id="UP000792457">
    <property type="component" value="Unassembled WGS sequence"/>
</dbReference>
<comment type="caution">
    <text evidence="2">The sequence shown here is derived from an EMBL/GenBank/DDBJ whole genome shotgun (WGS) entry which is preliminary data.</text>
</comment>
<sequence length="120" mass="13526">MLNYVFQLFRMEAKVIGALKALSNKENVTSKAILEYFKSQPHGEKLITEEQVNSALQRGVEERVNLEVRNERTGAEAKRGVEVEVDTVEEHRHEKVANQAVEEGEGDHLSKFSDGTMKIG</sequence>
<proteinExistence type="predicted"/>
<evidence type="ECO:0000313" key="3">
    <source>
        <dbReference type="Proteomes" id="UP000792457"/>
    </source>
</evidence>
<name>A0A8K0NUF6_LADFU</name>
<keyword evidence="3" id="KW-1185">Reference proteome</keyword>
<accession>A0A8K0NUF6</accession>
<reference evidence="2" key="1">
    <citation type="submission" date="2013-04" db="EMBL/GenBank/DDBJ databases">
        <authorList>
            <person name="Qu J."/>
            <person name="Murali S.C."/>
            <person name="Bandaranaike D."/>
            <person name="Bellair M."/>
            <person name="Blankenburg K."/>
            <person name="Chao H."/>
            <person name="Dinh H."/>
            <person name="Doddapaneni H."/>
            <person name="Downs B."/>
            <person name="Dugan-Rocha S."/>
            <person name="Elkadiri S."/>
            <person name="Gnanaolivu R.D."/>
            <person name="Hernandez B."/>
            <person name="Javaid M."/>
            <person name="Jayaseelan J.C."/>
            <person name="Lee S."/>
            <person name="Li M."/>
            <person name="Ming W."/>
            <person name="Munidasa M."/>
            <person name="Muniz J."/>
            <person name="Nguyen L."/>
            <person name="Ongeri F."/>
            <person name="Osuji N."/>
            <person name="Pu L.-L."/>
            <person name="Puazo M."/>
            <person name="Qu C."/>
            <person name="Quiroz J."/>
            <person name="Raj R."/>
            <person name="Weissenberger G."/>
            <person name="Xin Y."/>
            <person name="Zou X."/>
            <person name="Han Y."/>
            <person name="Richards S."/>
            <person name="Worley K."/>
            <person name="Muzny D."/>
            <person name="Gibbs R."/>
        </authorList>
    </citation>
    <scope>NUCLEOTIDE SEQUENCE</scope>
    <source>
        <strain evidence="2">Sampled in the wild</strain>
    </source>
</reference>
<evidence type="ECO:0000313" key="2">
    <source>
        <dbReference type="EMBL" id="KAG8222363.1"/>
    </source>
</evidence>
<evidence type="ECO:0000256" key="1">
    <source>
        <dbReference type="SAM" id="MobiDB-lite"/>
    </source>
</evidence>
<dbReference type="EMBL" id="KZ308132">
    <property type="protein sequence ID" value="KAG8222363.1"/>
    <property type="molecule type" value="Genomic_DNA"/>
</dbReference>
<protein>
    <submittedName>
        <fullName evidence="2">Uncharacterized protein</fullName>
    </submittedName>
</protein>